<dbReference type="GO" id="GO:0015035">
    <property type="term" value="F:protein-disulfide reductase activity"/>
    <property type="evidence" value="ECO:0007669"/>
    <property type="project" value="TreeGrafter"/>
</dbReference>
<organismHost>
    <name type="scientific">Acanthamoeba polyphaga</name>
    <name type="common">Amoeba</name>
    <dbReference type="NCBI Taxonomy" id="5757"/>
</organismHost>
<keyword evidence="5" id="KW-1185">Reference proteome</keyword>
<dbReference type="InterPro" id="IPR036249">
    <property type="entry name" value="Thioredoxin-like_sf"/>
</dbReference>
<dbReference type="Proteomes" id="UP000201519">
    <property type="component" value="Segment"/>
</dbReference>
<dbReference type="Proteomes" id="UP000240552">
    <property type="component" value="Segment"/>
</dbReference>
<dbReference type="PANTHER" id="PTHR45663">
    <property type="entry name" value="GEO12009P1"/>
    <property type="match status" value="1"/>
</dbReference>
<feature type="domain" description="Thioredoxin" evidence="1">
    <location>
        <begin position="212"/>
        <end position="345"/>
    </location>
</feature>
<evidence type="ECO:0000313" key="7">
    <source>
        <dbReference type="Proteomes" id="UP000274448"/>
    </source>
</evidence>
<reference evidence="3 6" key="1">
    <citation type="journal article" date="2011" name="Proc. Natl. Acad. Sci. U.S.A.">
        <title>Mimivirus shows dramatic genome reduction after intraamoebal culture.</title>
        <authorList>
            <person name="Boyer M."/>
            <person name="Azza S."/>
            <person name="Barrassi L."/>
            <person name="Klose T."/>
            <person name="Campocasso A."/>
            <person name="Pagnier I."/>
            <person name="Fournous G."/>
            <person name="Borg A."/>
            <person name="Robert C."/>
            <person name="Zhang X."/>
            <person name="Desnues C."/>
            <person name="Henrissat B."/>
            <person name="Rossmann M.G."/>
            <person name="La Scola B."/>
            <person name="Raoult D."/>
        </authorList>
    </citation>
    <scope>NUCLEOTIDE SEQUENCE [LARGE SCALE GENOMIC DNA]</scope>
    <source>
        <strain evidence="3">M4</strain>
    </source>
</reference>
<dbReference type="PROSITE" id="PS51352">
    <property type="entry name" value="THIOREDOXIN_2"/>
    <property type="match status" value="1"/>
</dbReference>
<organism evidence="2 5">
    <name type="scientific">Acanthamoeba polyphaga mimivirus</name>
    <name type="common">APMV</name>
    <dbReference type="NCBI Taxonomy" id="212035"/>
    <lineage>
        <taxon>Viruses</taxon>
        <taxon>Varidnaviria</taxon>
        <taxon>Bamfordvirae</taxon>
        <taxon>Nucleocytoviricota</taxon>
        <taxon>Megaviricetes</taxon>
        <taxon>Imitervirales</taxon>
        <taxon>Mimiviridae</taxon>
        <taxon>Megamimivirinae</taxon>
        <taxon>Mimivirus</taxon>
        <taxon>Mimivirus bradfordmassiliense</taxon>
    </lineage>
</organism>
<dbReference type="PANTHER" id="PTHR45663:SF11">
    <property type="entry name" value="GEO12009P1"/>
    <property type="match status" value="1"/>
</dbReference>
<dbReference type="Gene3D" id="3.40.30.10">
    <property type="entry name" value="Glutaredoxin"/>
    <property type="match status" value="1"/>
</dbReference>
<evidence type="ECO:0000313" key="6">
    <source>
        <dbReference type="Proteomes" id="UP000240552"/>
    </source>
</evidence>
<evidence type="ECO:0000313" key="4">
    <source>
        <dbReference type="EMBL" id="AKI81028.1"/>
    </source>
</evidence>
<accession>A0A0G2Y5D2</accession>
<sequence length="346" mass="39473">MSIVTNGNLNKYFQQIKNLKEEFVKKYNSGESTEEIIGKMRQIHGQAIFEDTRNKFQLAKNNKLNPSDFYNLSVDYCTLANMDKKIRHLEILQFERKHKGYTHKGLDTDKYEINRSLIRSNGPLVGTTQPIQSTQANQISMTGKGTQDPVNKVRPEIRKDDDGVDVISLHNTQTEDVTTRRVNSDVIPTEFNNTMNTQNQSNSNYLNTTEYLTNLSNTEANRLMSDYNNGNYELTDSQKQQGGNHIFEVGKPTVVNFYADWCGYSRQFMPNWEKVRDSVKKKYGERIQLSSLNVGQDTDKVNISKNAGVNGYPTVVIFKDGNTYHKVAGNASADDIVKFIDETMSR</sequence>
<name>A0A0G2Y5D2_MIMIV</name>
<reference evidence="2 5" key="2">
    <citation type="journal article" date="2011" name="Virol. J.">
        <title>Breaking the 1000-gene barrier for Mimivirus using ultra-deep genome and transcriptome sequencing.</title>
        <authorList>
            <person name="Legendre M."/>
            <person name="Santini S."/>
            <person name="Rico A."/>
            <person name="Abergel C."/>
            <person name="Claverie J.M."/>
        </authorList>
    </citation>
    <scope>NUCLEOTIDE SEQUENCE [LARGE SCALE GENOMIC DNA]</scope>
</reference>
<dbReference type="EMBL" id="HQ336222">
    <property type="protein sequence ID" value="ADO18584.1"/>
    <property type="molecule type" value="Genomic_DNA"/>
</dbReference>
<dbReference type="PRINTS" id="PR00421">
    <property type="entry name" value="THIOREDOXIN"/>
</dbReference>
<dbReference type="KEGG" id="vg:9924982"/>
<accession>E3W045</accession>
<dbReference type="GeneID" id="9924982"/>
<dbReference type="EMBL" id="KM982403">
    <property type="protein sequence ID" value="AKI81028.1"/>
    <property type="molecule type" value="Genomic_DNA"/>
</dbReference>
<dbReference type="EMBL" id="JN036606">
    <property type="protein sequence ID" value="AEJ34596.1"/>
    <property type="molecule type" value="Genomic_DNA"/>
</dbReference>
<dbReference type="CDD" id="cd02961">
    <property type="entry name" value="PDI_a_family"/>
    <property type="match status" value="1"/>
</dbReference>
<proteinExistence type="predicted"/>
<gene>
    <name evidence="2" type="primary">R362</name>
    <name evidence="3" type="ORF">MIMI_R362</name>
</gene>
<dbReference type="Proteomes" id="UP000274448">
    <property type="component" value="Segment"/>
</dbReference>
<evidence type="ECO:0000313" key="2">
    <source>
        <dbReference type="EMBL" id="ADO18584.1"/>
    </source>
</evidence>
<evidence type="ECO:0000313" key="5">
    <source>
        <dbReference type="Proteomes" id="UP000201519"/>
    </source>
</evidence>
<dbReference type="Pfam" id="PF00085">
    <property type="entry name" value="Thioredoxin"/>
    <property type="match status" value="1"/>
</dbReference>
<dbReference type="RefSeq" id="YP_003986866.1">
    <property type="nucleotide sequence ID" value="NC_014649.1"/>
</dbReference>
<protein>
    <submittedName>
        <fullName evidence="2">Thioredoxin domain-containing protein</fullName>
    </submittedName>
    <submittedName>
        <fullName evidence="3">Uncharacterized protein R362</fullName>
    </submittedName>
</protein>
<evidence type="ECO:0000259" key="1">
    <source>
        <dbReference type="PROSITE" id="PS51352"/>
    </source>
</evidence>
<dbReference type="InterPro" id="IPR013766">
    <property type="entry name" value="Thioredoxin_domain"/>
</dbReference>
<dbReference type="OrthoDB" id="25418at10239"/>
<reference evidence="4 7" key="3">
    <citation type="submission" date="2014-10" db="EMBL/GenBank/DDBJ databases">
        <title>Pan-genome analysis of Brazilian lineage A amoebal mimiviruses.</title>
        <authorList>
            <person name="Assis F.L."/>
            <person name="Abrahao J.S."/>
            <person name="Kroon E.G."/>
            <person name="Dornas F.P."/>
            <person name="Andrade K.R."/>
            <person name="Borato P.V.M."/>
            <person name="Pilotto M.R."/>
            <person name="Benamar S."/>
            <person name="LaScola B."/>
            <person name="Colson P."/>
        </authorList>
    </citation>
    <scope>NUCLEOTIDE SEQUENCE [LARGE SCALE GENOMIC DNA]</scope>
    <source>
        <strain evidence="4 7">Amazonia</strain>
    </source>
</reference>
<evidence type="ECO:0000313" key="3">
    <source>
        <dbReference type="EMBL" id="AEJ34596.1"/>
    </source>
</evidence>
<dbReference type="SUPFAM" id="SSF52833">
    <property type="entry name" value="Thioredoxin-like"/>
    <property type="match status" value="1"/>
</dbReference>